<dbReference type="Proteomes" id="UP000180166">
    <property type="component" value="Chromosome"/>
</dbReference>
<dbReference type="EMBL" id="CP017839">
    <property type="protein sequence ID" value="APA94115.1"/>
    <property type="molecule type" value="Genomic_DNA"/>
</dbReference>
<reference evidence="3 4" key="2">
    <citation type="journal article" date="2016" name="Genome Announc.">
        <title>Draft Genome Sequence of Erythromycin- and Oxytetracycline-Sensitive Nocardia seriolae Strain U-1 (NBRC 110359).</title>
        <authorList>
            <person name="Imajoh M."/>
            <person name="Sukeda M."/>
            <person name="Shimizu M."/>
            <person name="Yamane J."/>
            <person name="Ohnishi K."/>
            <person name="Oshima S."/>
        </authorList>
    </citation>
    <scope>NUCLEOTIDE SEQUENCE [LARGE SCALE GENOMIC DNA]</scope>
    <source>
        <strain evidence="3 4">U-1</strain>
    </source>
</reference>
<evidence type="ECO:0000313" key="3">
    <source>
        <dbReference type="EMBL" id="GAP33340.1"/>
    </source>
</evidence>
<dbReference type="KEGG" id="nsr:NS506_00024"/>
<organism evidence="3 4">
    <name type="scientific">Nocardia seriolae</name>
    <dbReference type="NCBI Taxonomy" id="37332"/>
    <lineage>
        <taxon>Bacteria</taxon>
        <taxon>Bacillati</taxon>
        <taxon>Actinomycetota</taxon>
        <taxon>Actinomycetes</taxon>
        <taxon>Mycobacteriales</taxon>
        <taxon>Nocardiaceae</taxon>
        <taxon>Nocardia</taxon>
    </lineage>
</organism>
<sequence length="104" mass="11859">MSEQAVAAAVVRNDAQHRYEVWYGNSLAGFSEYRERDDNDTTFIHTEVDQEFSGKGLANLLAQEAIKDVIARGRAIVPRCPFIKSWLDKHPEYDEYVVGKGIKR</sequence>
<protein>
    <recommendedName>
        <fullName evidence="1">N-acetyltransferase domain-containing protein</fullName>
    </recommendedName>
</protein>
<feature type="domain" description="N-acetyltransferase" evidence="1">
    <location>
        <begin position="11"/>
        <end position="98"/>
    </location>
</feature>
<dbReference type="PANTHER" id="PTHR31435">
    <property type="entry name" value="PROTEIN NATD1"/>
    <property type="match status" value="1"/>
</dbReference>
<dbReference type="RefSeq" id="WP_033091634.1">
    <property type="nucleotide sequence ID" value="NZ_AP017900.1"/>
</dbReference>
<dbReference type="PANTHER" id="PTHR31435:SF10">
    <property type="entry name" value="BSR4717 PROTEIN"/>
    <property type="match status" value="1"/>
</dbReference>
<dbReference type="InterPro" id="IPR031165">
    <property type="entry name" value="GNAT_YJDJ"/>
</dbReference>
<gene>
    <name evidence="2" type="ORF">NS506_00024</name>
    <name evidence="3" type="ORF">NSK11_contig00247-0004</name>
</gene>
<dbReference type="EMBL" id="BBYQ01000247">
    <property type="protein sequence ID" value="GAP33340.1"/>
    <property type="molecule type" value="Genomic_DNA"/>
</dbReference>
<dbReference type="Gene3D" id="3.40.630.30">
    <property type="match status" value="1"/>
</dbReference>
<dbReference type="PROSITE" id="PS51729">
    <property type="entry name" value="GNAT_YJDJ"/>
    <property type="match status" value="1"/>
</dbReference>
<accession>A0A0B8NHY9</accession>
<dbReference type="Pfam" id="PF14542">
    <property type="entry name" value="Acetyltransf_CG"/>
    <property type="match status" value="1"/>
</dbReference>
<evidence type="ECO:0000313" key="2">
    <source>
        <dbReference type="EMBL" id="APA94115.1"/>
    </source>
</evidence>
<evidence type="ECO:0000313" key="5">
    <source>
        <dbReference type="Proteomes" id="UP000180166"/>
    </source>
</evidence>
<keyword evidence="4" id="KW-1185">Reference proteome</keyword>
<dbReference type="GeneID" id="93372103"/>
<evidence type="ECO:0000259" key="1">
    <source>
        <dbReference type="PROSITE" id="PS51729"/>
    </source>
</evidence>
<dbReference type="Proteomes" id="UP000037179">
    <property type="component" value="Unassembled WGS sequence"/>
</dbReference>
<reference evidence="2 5" key="3">
    <citation type="submission" date="2016-10" db="EMBL/GenBank/DDBJ databases">
        <title>Genome sequence of Nocardia seriolae strain EM150506, isolated from Anguila japonica.</title>
        <authorList>
            <person name="Han H.-J."/>
        </authorList>
    </citation>
    <scope>NUCLEOTIDE SEQUENCE [LARGE SCALE GENOMIC DNA]</scope>
    <source>
        <strain evidence="2 5">EM150506</strain>
    </source>
</reference>
<reference evidence="4" key="1">
    <citation type="submission" date="2015-07" db="EMBL/GenBank/DDBJ databases">
        <title>Nocardia seriolae U-1 whole genome shotgun sequence.</title>
        <authorList>
            <person name="Imajoh M."/>
            <person name="Fukumoto Y."/>
            <person name="Sukeda M."/>
            <person name="Yamane J."/>
            <person name="Yamasaki K."/>
            <person name="Shimizu M."/>
            <person name="Ohnishi K."/>
            <person name="Oshima S."/>
        </authorList>
    </citation>
    <scope>NUCLEOTIDE SEQUENCE [LARGE SCALE GENOMIC DNA]</scope>
    <source>
        <strain evidence="4">U-1</strain>
    </source>
</reference>
<name>A0A0B8NHY9_9NOCA</name>
<dbReference type="SUPFAM" id="SSF55729">
    <property type="entry name" value="Acyl-CoA N-acyltransferases (Nat)"/>
    <property type="match status" value="1"/>
</dbReference>
<dbReference type="InterPro" id="IPR045057">
    <property type="entry name" value="Gcn5-rel_NAT"/>
</dbReference>
<proteinExistence type="predicted"/>
<dbReference type="InterPro" id="IPR016181">
    <property type="entry name" value="Acyl_CoA_acyltransferase"/>
</dbReference>
<evidence type="ECO:0000313" key="4">
    <source>
        <dbReference type="Proteomes" id="UP000037179"/>
    </source>
</evidence>
<dbReference type="OrthoDB" id="5405911at2"/>
<dbReference type="AlphaFoldDB" id="A0A0B8NHY9"/>